<evidence type="ECO:0000256" key="2">
    <source>
        <dbReference type="ARBA" id="ARBA00022729"/>
    </source>
</evidence>
<accession>A0A368P704</accession>
<dbReference type="OrthoDB" id="9772589at2"/>
<feature type="chain" id="PRO_5016712538" description="Leucine-binding protein domain-containing protein" evidence="3">
    <location>
        <begin position="30"/>
        <end position="383"/>
    </location>
</feature>
<evidence type="ECO:0000313" key="6">
    <source>
        <dbReference type="Proteomes" id="UP000252249"/>
    </source>
</evidence>
<evidence type="ECO:0000256" key="3">
    <source>
        <dbReference type="SAM" id="SignalP"/>
    </source>
</evidence>
<evidence type="ECO:0000259" key="4">
    <source>
        <dbReference type="Pfam" id="PF13458"/>
    </source>
</evidence>
<dbReference type="InterPro" id="IPR028082">
    <property type="entry name" value="Peripla_BP_I"/>
</dbReference>
<feature type="domain" description="Leucine-binding protein" evidence="4">
    <location>
        <begin position="31"/>
        <end position="361"/>
    </location>
</feature>
<dbReference type="InterPro" id="IPR028081">
    <property type="entry name" value="Leu-bd"/>
</dbReference>
<dbReference type="Gene3D" id="3.40.50.2300">
    <property type="match status" value="2"/>
</dbReference>
<dbReference type="RefSeq" id="WP_113965537.1">
    <property type="nucleotide sequence ID" value="NZ_JAWVXR010000001.1"/>
</dbReference>
<dbReference type="AlphaFoldDB" id="A0A368P704"/>
<organism evidence="5 6">
    <name type="scientific">Oceanihabitans sediminis</name>
    <dbReference type="NCBI Taxonomy" id="1812012"/>
    <lineage>
        <taxon>Bacteria</taxon>
        <taxon>Pseudomonadati</taxon>
        <taxon>Bacteroidota</taxon>
        <taxon>Flavobacteriia</taxon>
        <taxon>Flavobacteriales</taxon>
        <taxon>Flavobacteriaceae</taxon>
        <taxon>Oceanihabitans</taxon>
    </lineage>
</organism>
<comment type="similarity">
    <text evidence="1">Belongs to the leucine-binding protein family.</text>
</comment>
<dbReference type="PANTHER" id="PTHR30483:SF6">
    <property type="entry name" value="PERIPLASMIC BINDING PROTEIN OF ABC TRANSPORTER FOR NATURAL AMINO ACIDS"/>
    <property type="match status" value="1"/>
</dbReference>
<evidence type="ECO:0000313" key="5">
    <source>
        <dbReference type="EMBL" id="RCU57884.1"/>
    </source>
</evidence>
<dbReference type="SUPFAM" id="SSF53822">
    <property type="entry name" value="Periplasmic binding protein-like I"/>
    <property type="match status" value="1"/>
</dbReference>
<comment type="caution">
    <text evidence="5">The sequence shown here is derived from an EMBL/GenBank/DDBJ whole genome shotgun (WGS) entry which is preliminary data.</text>
</comment>
<keyword evidence="2 3" id="KW-0732">Signal</keyword>
<feature type="signal peptide" evidence="3">
    <location>
        <begin position="1"/>
        <end position="29"/>
    </location>
</feature>
<dbReference type="InterPro" id="IPR051010">
    <property type="entry name" value="BCAA_transport"/>
</dbReference>
<proteinExistence type="inferred from homology"/>
<dbReference type="Pfam" id="PF13458">
    <property type="entry name" value="Peripla_BP_6"/>
    <property type="match status" value="1"/>
</dbReference>
<keyword evidence="6" id="KW-1185">Reference proteome</keyword>
<dbReference type="Proteomes" id="UP000252249">
    <property type="component" value="Unassembled WGS sequence"/>
</dbReference>
<dbReference type="PANTHER" id="PTHR30483">
    <property type="entry name" value="LEUCINE-SPECIFIC-BINDING PROTEIN"/>
    <property type="match status" value="1"/>
</dbReference>
<dbReference type="PROSITE" id="PS51257">
    <property type="entry name" value="PROKAR_LIPOPROTEIN"/>
    <property type="match status" value="1"/>
</dbReference>
<reference evidence="5 6" key="1">
    <citation type="submission" date="2018-07" db="EMBL/GenBank/DDBJ databases">
        <title>Oceanihabitans testaceum sp. nov., isolated from marine sediment.</title>
        <authorList>
            <person name="Li C.-M."/>
        </authorList>
    </citation>
    <scope>NUCLEOTIDE SEQUENCE [LARGE SCALE GENOMIC DNA]</scope>
    <source>
        <strain evidence="5 6">S9-10</strain>
    </source>
</reference>
<dbReference type="EMBL" id="QPIG01000001">
    <property type="protein sequence ID" value="RCU57884.1"/>
    <property type="molecule type" value="Genomic_DNA"/>
</dbReference>
<gene>
    <name evidence="5" type="ORF">DU428_00375</name>
</gene>
<protein>
    <recommendedName>
        <fullName evidence="4">Leucine-binding protein domain-containing protein</fullName>
    </recommendedName>
</protein>
<evidence type="ECO:0000256" key="1">
    <source>
        <dbReference type="ARBA" id="ARBA00010062"/>
    </source>
</evidence>
<name>A0A368P704_9FLAO</name>
<sequence>MNLTKSIPTALVTCLCLLLSLSSCGPKQVEEINIGYIGPLSVRAVDLGVDPSNAMQLAIDQYNANRADGEPKINLFIEDDQWNPKNAIPVYNKLREEHNVEIVFVSNTNSNIRLQEKILEDGVILVNPLNNGKQLNVLNKNTFQVAKDTEQANGLIAIRIIELGLKKVALFQFPNVYMTRASEEVERLLDNANIEIHVVPTEVGQTTFKKQLEQLKSEEHDAYVFFGYKEFGFAMKEARDMGITAPFFGSTVLLDPEFYNNSEGAIIGTEYPFFTPADGNRILVNEFLADFEKQFNKKPVSVWPTMQAYDATNLVLSRVRTINQSKDVDSSFDDWLRESLLKVNYYQGICGNIAIKKEGGSKGIYFSLYKYDSKENPIVKVKR</sequence>